<dbReference type="CDD" id="cd12797">
    <property type="entry name" value="M23_peptidase"/>
    <property type="match status" value="1"/>
</dbReference>
<dbReference type="InterPro" id="IPR016047">
    <property type="entry name" value="M23ase_b-sheet_dom"/>
</dbReference>
<keyword evidence="3" id="KW-1185">Reference proteome</keyword>
<dbReference type="Gene3D" id="2.70.70.10">
    <property type="entry name" value="Glucose Permease (Domain IIA)"/>
    <property type="match status" value="1"/>
</dbReference>
<dbReference type="SUPFAM" id="SSF51261">
    <property type="entry name" value="Duplicated hybrid motif"/>
    <property type="match status" value="1"/>
</dbReference>
<dbReference type="InterPro" id="IPR018392">
    <property type="entry name" value="LysM"/>
</dbReference>
<dbReference type="InterPro" id="IPR011055">
    <property type="entry name" value="Dup_hybrid_motif"/>
</dbReference>
<accession>A0ABY6CS13</accession>
<evidence type="ECO:0000259" key="1">
    <source>
        <dbReference type="PROSITE" id="PS51782"/>
    </source>
</evidence>
<name>A0ABY6CS13_9BACT</name>
<dbReference type="Pfam" id="PF01551">
    <property type="entry name" value="Peptidase_M23"/>
    <property type="match status" value="1"/>
</dbReference>
<dbReference type="CDD" id="cd00118">
    <property type="entry name" value="LysM"/>
    <property type="match status" value="1"/>
</dbReference>
<dbReference type="SMART" id="SM00257">
    <property type="entry name" value="LysM"/>
    <property type="match status" value="1"/>
</dbReference>
<dbReference type="InterPro" id="IPR036779">
    <property type="entry name" value="LysM_dom_sf"/>
</dbReference>
<dbReference type="PANTHER" id="PTHR21666:SF270">
    <property type="entry name" value="MUREIN HYDROLASE ACTIVATOR ENVC"/>
    <property type="match status" value="1"/>
</dbReference>
<dbReference type="Pfam" id="PF01476">
    <property type="entry name" value="LysM"/>
    <property type="match status" value="1"/>
</dbReference>
<dbReference type="Proteomes" id="UP001065174">
    <property type="component" value="Chromosome"/>
</dbReference>
<evidence type="ECO:0000313" key="3">
    <source>
        <dbReference type="Proteomes" id="UP001065174"/>
    </source>
</evidence>
<proteinExistence type="predicted"/>
<dbReference type="PANTHER" id="PTHR21666">
    <property type="entry name" value="PEPTIDASE-RELATED"/>
    <property type="match status" value="1"/>
</dbReference>
<sequence length="344" mass="40030">MRRSMVVGFFLFLLISSESFCQEKRRKDFLRFRDKKIESKFDLDTINVVEENWFSLDDTYLDSLAWEEQQFLESEMREEQMDSAEMSQMVLFYNTPVEVSEQLLIDSVWVTIREYYSIWSSTKVNPYELDGEQFQDTVRLPLTFQNPQLDWAMPLEQMTITSPFGLRHWKWHYGDDLRLNTGDSVKVAFDGIVRLAMYDRYGYGNYVLVRHYNGLETLYGHLSKRLVVAGDVLKAGDVLGLGGSTGRSSGPHLHFEVRYQGNAIRPTEVFNFETMSLNTEELEINASTFDYLKEARMIRFHKVRSGDTLSGISQRYGVSINKICSLNGISRKSILRIGQRLRIT</sequence>
<evidence type="ECO:0000313" key="2">
    <source>
        <dbReference type="EMBL" id="UXP31080.1"/>
    </source>
</evidence>
<dbReference type="InterPro" id="IPR050570">
    <property type="entry name" value="Cell_wall_metabolism_enzyme"/>
</dbReference>
<reference evidence="2" key="1">
    <citation type="submission" date="2022-09" db="EMBL/GenBank/DDBJ databases">
        <title>Comparative genomics and taxonomic characterization of three novel marine species of genus Reichenbachiella exhibiting antioxidant and polysaccharide degradation activities.</title>
        <authorList>
            <person name="Muhammad N."/>
            <person name="Lee Y.-J."/>
            <person name="Ko J."/>
            <person name="Kim S.-G."/>
        </authorList>
    </citation>
    <scope>NUCLEOTIDE SEQUENCE</scope>
    <source>
        <strain evidence="2">BKB1-1</strain>
    </source>
</reference>
<feature type="domain" description="LysM" evidence="1">
    <location>
        <begin position="299"/>
        <end position="343"/>
    </location>
</feature>
<dbReference type="SUPFAM" id="SSF54106">
    <property type="entry name" value="LysM domain"/>
    <property type="match status" value="1"/>
</dbReference>
<gene>
    <name evidence="2" type="ORF">N6H18_12035</name>
</gene>
<protein>
    <submittedName>
        <fullName evidence="2">Peptidoglycan DD-metalloendopeptidase family protein</fullName>
    </submittedName>
</protein>
<dbReference type="RefSeq" id="WP_262308524.1">
    <property type="nucleotide sequence ID" value="NZ_CP106679.1"/>
</dbReference>
<dbReference type="Gene3D" id="3.10.350.10">
    <property type="entry name" value="LysM domain"/>
    <property type="match status" value="1"/>
</dbReference>
<organism evidence="2 3">
    <name type="scientific">Reichenbachiella agarivorans</name>
    <dbReference type="NCBI Taxonomy" id="2979464"/>
    <lineage>
        <taxon>Bacteria</taxon>
        <taxon>Pseudomonadati</taxon>
        <taxon>Bacteroidota</taxon>
        <taxon>Cytophagia</taxon>
        <taxon>Cytophagales</taxon>
        <taxon>Reichenbachiellaceae</taxon>
        <taxon>Reichenbachiella</taxon>
    </lineage>
</organism>
<dbReference type="PROSITE" id="PS51782">
    <property type="entry name" value="LYSM"/>
    <property type="match status" value="1"/>
</dbReference>
<dbReference type="EMBL" id="CP106679">
    <property type="protein sequence ID" value="UXP31080.1"/>
    <property type="molecule type" value="Genomic_DNA"/>
</dbReference>